<feature type="repeat" description="TPR" evidence="1">
    <location>
        <begin position="65"/>
        <end position="98"/>
    </location>
</feature>
<feature type="signal peptide" evidence="2">
    <location>
        <begin position="1"/>
        <end position="29"/>
    </location>
</feature>
<dbReference type="EMBL" id="JADOER010000005">
    <property type="protein sequence ID" value="MBT9312045.1"/>
    <property type="molecule type" value="Genomic_DNA"/>
</dbReference>
<protein>
    <submittedName>
        <fullName evidence="4">CHAT domain-containing protein</fullName>
    </submittedName>
</protein>
<comment type="caution">
    <text evidence="4">The sequence shown here is derived from an EMBL/GenBank/DDBJ whole genome shotgun (WGS) entry which is preliminary data.</text>
</comment>
<keyword evidence="2" id="KW-0732">Signal</keyword>
<keyword evidence="1" id="KW-0802">TPR repeat</keyword>
<evidence type="ECO:0000256" key="1">
    <source>
        <dbReference type="PROSITE-ProRule" id="PRU00339"/>
    </source>
</evidence>
<dbReference type="PANTHER" id="PTHR10098">
    <property type="entry name" value="RAPSYN-RELATED"/>
    <property type="match status" value="1"/>
</dbReference>
<evidence type="ECO:0000313" key="5">
    <source>
        <dbReference type="Proteomes" id="UP001196661"/>
    </source>
</evidence>
<feature type="domain" description="CHAT" evidence="3">
    <location>
        <begin position="771"/>
        <end position="1043"/>
    </location>
</feature>
<evidence type="ECO:0000313" key="4">
    <source>
        <dbReference type="EMBL" id="MBT9312045.1"/>
    </source>
</evidence>
<dbReference type="Pfam" id="PF12770">
    <property type="entry name" value="CHAT"/>
    <property type="match status" value="1"/>
</dbReference>
<proteinExistence type="predicted"/>
<accession>A0ABS5Y2K6</accession>
<dbReference type="Gene3D" id="1.25.40.10">
    <property type="entry name" value="Tetratricopeptide repeat domain"/>
    <property type="match status" value="3"/>
</dbReference>
<dbReference type="InterPro" id="IPR024983">
    <property type="entry name" value="CHAT_dom"/>
</dbReference>
<gene>
    <name evidence="4" type="ORF">IXB28_07490</name>
</gene>
<name>A0ABS5Y2K6_9CYAN</name>
<organism evidence="4 5">
    <name type="scientific">Leptothoe kymatousa TAU-MAC 1615</name>
    <dbReference type="NCBI Taxonomy" id="2364775"/>
    <lineage>
        <taxon>Bacteria</taxon>
        <taxon>Bacillati</taxon>
        <taxon>Cyanobacteriota</taxon>
        <taxon>Cyanophyceae</taxon>
        <taxon>Nodosilineales</taxon>
        <taxon>Cymatolegaceae</taxon>
        <taxon>Leptothoe</taxon>
        <taxon>Leptothoe kymatousa</taxon>
    </lineage>
</organism>
<sequence length="1045" mass="114762">MAQFSPRHLKLLLSALLGFLLTINGPAFATHGPMAEQSLANWQQQASKRPELGVRGPDALISQAPSPLLQTGIRHYQAGQYTDAITSWNQALQITPDPLTQALLLSNLSLAHQHLSQWTEATNTIAQSLALLQSPSDTPIYTETLAKALNTQGRLHWATGDIATALSTWSEATAAYRQTNNTRGILLSLINQAKALQTLGQHVQSKEILQREIVPLLQDSTLAPAVQATGLWQLGNAQRQFGNLPQAKENLQASLDIIEAQRLGAMASPVRLDLANTDLALGNKQQAIGKTKGAQKLRESALAIYQELATSADAATQLQANFNRLSLLIDMEQWGEANELWPAVWPTLEGLSASRTNIYAQLNFANSLMQLLAEKKNREQSTDHASATQRFPLIRGTNGGVFEHSRNGGILHSKAPSIGGFREPSTTLATLRSLTRQSDQGASEEQYESVDQDTFGKSLGRVDYSPAGTLEEAPKPPILGALNRVPVSVKTTDYSPAGTLEEAPKPPRLGALNGVSVGVNGSNGTTQTIALGQFPSSNAIGPIIDHALQQSQAIADPIAESYSIGERGRLYELEQDYPKAQAWTEKALRLTEAMAYADGRYRWEWQQGRLFNKQNQREAAIQSYRNAVSTIQEIRRNLLFIDTEVQFSFRDNVEPVYREMVELLLSEDAANLDNATLDLTVQQLDRLQLSELENFLRCDLTATTNITEFEVADNTAVLHPIILENRLGLISQIQGEKMFTFSDIDQNEMTAFVEQLREDLNQPDRTPEVRQAAKRLHKLLMEPIEAELKRQNIETLVFVLDGPLRNIPMAVLFDGQQYLVEKYAIAVAPELDLFKPEKLSDNLRVFTGGVGTPQEIEGRSFAPIVKLNDELDVISDLFGPQPPMVNQAFSGMTLQEQLSSGRFSGIHIKTHGVFSSDPQETFIVGHQELIRGSELGDLIQLGSSQAATPIELLVLSACDTATGDSRAVLGLAGIAVRAGARSTVSTLWEAEDVPNTELMISFYKELKKPNITRAQALRNAQLALIATGETRPHIWGTYVLVGNWL</sequence>
<evidence type="ECO:0000256" key="2">
    <source>
        <dbReference type="SAM" id="SignalP"/>
    </source>
</evidence>
<evidence type="ECO:0000259" key="3">
    <source>
        <dbReference type="Pfam" id="PF12770"/>
    </source>
</evidence>
<keyword evidence="5" id="KW-1185">Reference proteome</keyword>
<dbReference type="SUPFAM" id="SSF48452">
    <property type="entry name" value="TPR-like"/>
    <property type="match status" value="2"/>
</dbReference>
<feature type="chain" id="PRO_5045796336" evidence="2">
    <location>
        <begin position="30"/>
        <end position="1045"/>
    </location>
</feature>
<dbReference type="PROSITE" id="PS50005">
    <property type="entry name" value="TPR"/>
    <property type="match status" value="1"/>
</dbReference>
<dbReference type="InterPro" id="IPR011990">
    <property type="entry name" value="TPR-like_helical_dom_sf"/>
</dbReference>
<dbReference type="SMART" id="SM00028">
    <property type="entry name" value="TPR"/>
    <property type="match status" value="6"/>
</dbReference>
<dbReference type="Proteomes" id="UP001196661">
    <property type="component" value="Unassembled WGS sequence"/>
</dbReference>
<dbReference type="InterPro" id="IPR019734">
    <property type="entry name" value="TPR_rpt"/>
</dbReference>
<reference evidence="4 5" key="1">
    <citation type="journal article" date="2021" name="Mar. Drugs">
        <title>Genome Reduction and Secondary Metabolism of the Marine Sponge-Associated Cyanobacterium Leptothoe.</title>
        <authorList>
            <person name="Konstantinou D."/>
            <person name="Popin R.V."/>
            <person name="Fewer D.P."/>
            <person name="Sivonen K."/>
            <person name="Gkelis S."/>
        </authorList>
    </citation>
    <scope>NUCLEOTIDE SEQUENCE [LARGE SCALE GENOMIC DNA]</scope>
    <source>
        <strain evidence="4 5">TAU-MAC 1615</strain>
    </source>
</reference>
<dbReference type="RefSeq" id="WP_215617949.1">
    <property type="nucleotide sequence ID" value="NZ_JADOER010000005.1"/>
</dbReference>